<dbReference type="GO" id="GO:0016874">
    <property type="term" value="F:ligase activity"/>
    <property type="evidence" value="ECO:0007669"/>
    <property type="project" value="UniProtKB-KW"/>
</dbReference>
<evidence type="ECO:0000259" key="7">
    <source>
        <dbReference type="PROSITE" id="PS50075"/>
    </source>
</evidence>
<dbReference type="SUPFAM" id="SSF56801">
    <property type="entry name" value="Acetyl-CoA synthetase-like"/>
    <property type="match status" value="2"/>
</dbReference>
<gene>
    <name evidence="8" type="ORF">SMN809_LOCUS3660</name>
</gene>
<feature type="domain" description="Carrier" evidence="7">
    <location>
        <begin position="1564"/>
        <end position="1639"/>
    </location>
</feature>
<evidence type="ECO:0000256" key="6">
    <source>
        <dbReference type="ARBA" id="ARBA00044883"/>
    </source>
</evidence>
<dbReference type="InterPro" id="IPR025110">
    <property type="entry name" value="AMP-bd_C"/>
</dbReference>
<dbReference type="PROSITE" id="PS00455">
    <property type="entry name" value="AMP_BINDING"/>
    <property type="match status" value="2"/>
</dbReference>
<dbReference type="FunFam" id="1.10.1200.10:FF:000005">
    <property type="entry name" value="Nonribosomal peptide synthetase 1"/>
    <property type="match status" value="1"/>
</dbReference>
<dbReference type="Pfam" id="PF00501">
    <property type="entry name" value="AMP-binding"/>
    <property type="match status" value="2"/>
</dbReference>
<dbReference type="Gene3D" id="3.30.300.30">
    <property type="match status" value="2"/>
</dbReference>
<evidence type="ECO:0000256" key="1">
    <source>
        <dbReference type="ARBA" id="ARBA00012873"/>
    </source>
</evidence>
<dbReference type="EC" id="2.3.1.85" evidence="1"/>
<name>A0A8S2K9Y3_9BILA</name>
<comment type="catalytic activity">
    <reaction evidence="6">
        <text>acetyl-CoA + n malonyl-CoA + 2n NADPH + 2n H(+) = a long-chain fatty acid + (n+1) CoA + n CO2 + 2n NADP(+).</text>
        <dbReference type="EC" id="2.3.1.85"/>
    </reaction>
</comment>
<dbReference type="Gene3D" id="3.40.50.12780">
    <property type="entry name" value="N-terminal domain of ligase-like"/>
    <property type="match status" value="1"/>
</dbReference>
<dbReference type="Proteomes" id="UP000676336">
    <property type="component" value="Unassembled WGS sequence"/>
</dbReference>
<dbReference type="GO" id="GO:0044550">
    <property type="term" value="P:secondary metabolite biosynthetic process"/>
    <property type="evidence" value="ECO:0007669"/>
    <property type="project" value="TreeGrafter"/>
</dbReference>
<keyword evidence="4" id="KW-0597">Phosphoprotein</keyword>
<accession>A0A8S2K9Y3</accession>
<evidence type="ECO:0000256" key="4">
    <source>
        <dbReference type="ARBA" id="ARBA00022553"/>
    </source>
</evidence>
<dbReference type="InterPro" id="IPR020845">
    <property type="entry name" value="AMP-binding_CS"/>
</dbReference>
<dbReference type="InterPro" id="IPR042099">
    <property type="entry name" value="ANL_N_sf"/>
</dbReference>
<dbReference type="PANTHER" id="PTHR45527:SF1">
    <property type="entry name" value="FATTY ACID SYNTHASE"/>
    <property type="match status" value="1"/>
</dbReference>
<dbReference type="InterPro" id="IPR010071">
    <property type="entry name" value="AA_adenyl_dom"/>
</dbReference>
<dbReference type="GO" id="GO:0005737">
    <property type="term" value="C:cytoplasm"/>
    <property type="evidence" value="ECO:0007669"/>
    <property type="project" value="TreeGrafter"/>
</dbReference>
<dbReference type="GO" id="GO:0031177">
    <property type="term" value="F:phosphopantetheine binding"/>
    <property type="evidence" value="ECO:0007669"/>
    <property type="project" value="InterPro"/>
</dbReference>
<evidence type="ECO:0000256" key="5">
    <source>
        <dbReference type="ARBA" id="ARBA00022598"/>
    </source>
</evidence>
<dbReference type="NCBIfam" id="TIGR01733">
    <property type="entry name" value="AA-adenyl-dom"/>
    <property type="match status" value="2"/>
</dbReference>
<dbReference type="InterPro" id="IPR009081">
    <property type="entry name" value="PP-bd_ACP"/>
</dbReference>
<dbReference type="InterPro" id="IPR036736">
    <property type="entry name" value="ACP-like_sf"/>
</dbReference>
<dbReference type="SUPFAM" id="SSF47336">
    <property type="entry name" value="ACP-like"/>
    <property type="match status" value="2"/>
</dbReference>
<dbReference type="Gene3D" id="3.30.559.30">
    <property type="entry name" value="Nonribosomal peptide synthetase, condensation domain"/>
    <property type="match status" value="3"/>
</dbReference>
<dbReference type="CDD" id="cd19531">
    <property type="entry name" value="LCL_NRPS-like"/>
    <property type="match status" value="1"/>
</dbReference>
<dbReference type="Pfam" id="PF00668">
    <property type="entry name" value="Condensation"/>
    <property type="match status" value="3"/>
</dbReference>
<dbReference type="SUPFAM" id="SSF52777">
    <property type="entry name" value="CoA-dependent acyltransferases"/>
    <property type="match status" value="6"/>
</dbReference>
<dbReference type="InterPro" id="IPR006162">
    <property type="entry name" value="Ppantetheine_attach_site"/>
</dbReference>
<dbReference type="Gene3D" id="1.10.1200.10">
    <property type="entry name" value="ACP-like"/>
    <property type="match status" value="2"/>
</dbReference>
<evidence type="ECO:0000256" key="2">
    <source>
        <dbReference type="ARBA" id="ARBA00018769"/>
    </source>
</evidence>
<evidence type="ECO:0000313" key="8">
    <source>
        <dbReference type="EMBL" id="CAF3844720.1"/>
    </source>
</evidence>
<dbReference type="InterPro" id="IPR020806">
    <property type="entry name" value="PKS_PP-bd"/>
</dbReference>
<feature type="domain" description="Carrier" evidence="7">
    <location>
        <begin position="454"/>
        <end position="531"/>
    </location>
</feature>
<dbReference type="SMART" id="SM00823">
    <property type="entry name" value="PKS_PP"/>
    <property type="match status" value="1"/>
</dbReference>
<organism evidence="8 9">
    <name type="scientific">Rotaria magnacalcarata</name>
    <dbReference type="NCBI Taxonomy" id="392030"/>
    <lineage>
        <taxon>Eukaryota</taxon>
        <taxon>Metazoa</taxon>
        <taxon>Spiralia</taxon>
        <taxon>Gnathifera</taxon>
        <taxon>Rotifera</taxon>
        <taxon>Eurotatoria</taxon>
        <taxon>Bdelloidea</taxon>
        <taxon>Philodinida</taxon>
        <taxon>Philodinidae</taxon>
        <taxon>Rotaria</taxon>
    </lineage>
</organism>
<reference evidence="8" key="1">
    <citation type="submission" date="2021-02" db="EMBL/GenBank/DDBJ databases">
        <authorList>
            <person name="Nowell W R."/>
        </authorList>
    </citation>
    <scope>NUCLEOTIDE SEQUENCE</scope>
</reference>
<dbReference type="Pfam" id="PF13193">
    <property type="entry name" value="AMP-binding_C"/>
    <property type="match status" value="1"/>
</dbReference>
<evidence type="ECO:0000313" key="9">
    <source>
        <dbReference type="Proteomes" id="UP000676336"/>
    </source>
</evidence>
<dbReference type="Gene3D" id="2.30.38.10">
    <property type="entry name" value="Luciferase, Domain 3"/>
    <property type="match status" value="1"/>
</dbReference>
<protein>
    <recommendedName>
        <fullName evidence="2">Fatty acid synthase</fullName>
        <ecNumber evidence="1">2.3.1.85</ecNumber>
    </recommendedName>
</protein>
<dbReference type="InterPro" id="IPR000873">
    <property type="entry name" value="AMP-dep_synth/lig_dom"/>
</dbReference>
<dbReference type="InterPro" id="IPR001242">
    <property type="entry name" value="Condensation_dom"/>
</dbReference>
<dbReference type="PANTHER" id="PTHR45527">
    <property type="entry name" value="NONRIBOSOMAL PEPTIDE SYNTHETASE"/>
    <property type="match status" value="1"/>
</dbReference>
<keyword evidence="3" id="KW-0596">Phosphopantetheine</keyword>
<dbReference type="Gene3D" id="3.40.50.980">
    <property type="match status" value="2"/>
</dbReference>
<keyword evidence="5" id="KW-0436">Ligase</keyword>
<dbReference type="GO" id="GO:0043041">
    <property type="term" value="P:amino acid activation for nonribosomal peptide biosynthetic process"/>
    <property type="evidence" value="ECO:0007669"/>
    <property type="project" value="TreeGrafter"/>
</dbReference>
<dbReference type="FunFam" id="2.30.38.10:FF:000001">
    <property type="entry name" value="Non-ribosomal peptide synthetase PvdI"/>
    <property type="match status" value="1"/>
</dbReference>
<comment type="caution">
    <text evidence="8">The sequence shown here is derived from an EMBL/GenBank/DDBJ whole genome shotgun (WGS) entry which is preliminary data.</text>
</comment>
<dbReference type="Pfam" id="PF00550">
    <property type="entry name" value="PP-binding"/>
    <property type="match status" value="2"/>
</dbReference>
<dbReference type="PROSITE" id="PS00012">
    <property type="entry name" value="PHOSPHOPANTETHEINE"/>
    <property type="match status" value="1"/>
</dbReference>
<dbReference type="InterPro" id="IPR045851">
    <property type="entry name" value="AMP-bd_C_sf"/>
</dbReference>
<dbReference type="PROSITE" id="PS50075">
    <property type="entry name" value="CARRIER"/>
    <property type="match status" value="2"/>
</dbReference>
<evidence type="ECO:0000256" key="3">
    <source>
        <dbReference type="ARBA" id="ARBA00022450"/>
    </source>
</evidence>
<dbReference type="FunFam" id="3.40.50.980:FF:000001">
    <property type="entry name" value="Non-ribosomal peptide synthetase"/>
    <property type="match status" value="1"/>
</dbReference>
<sequence length="2455" mass="283036">MIVSILGVWKSGAAYVPIDPTYPDERIEFIMQDTKAKIVIVNKKHMKRFLSYDMIKIDVDSLSATVNGHKKDNMLPMCSSTNLAYVIYTSGTTGKPKGVMIEHSGVINLKAALTDLFLLRTRAESILSFSNYVFDHFVEQLTYALLNSQVLVILNDEMRVDKPRLYQYLNKNKVTYLSGTPSVLQEYDFEQLRYIIRIDAVGEDFSEITFNKIRSKFNGLIINGYGPTEISITSHKRLYYLGEKRINKSIGRQIANTSCYVLDKNFNQIPVGGIGELYIGGIGVARGYLNRPELTAERFLPNPFQTDEEKKQGKNARLYKTGDLVRWLLNGEIEYLGRNDLQVKIRGLRIELGEIEAVLSSYQGVKQSVVIATDAKTVDGEERIRKYLVGYYVSDYEIDESDVKLYMETKLPDYMIPNRLMRLEKIPVNISGKLDLRALPQVDFSKYNKNELVLPRNSLEARIIQIWSDLLHIPVENISIHDDFFRLGGDSILVIRLLLMLTKLLAVKLTVASLFDNKTIAKLASHIFNGADYTPEQNDHLSTMNTDHSNHPYYLLSFAQERLLFISEFEGADGTNAYNIPMYIEFSNNNVQRDLLYQSLLAILYRHEILRTLIHEDQLGVTSQHVLNEAEVHSLFKINEISVVNKEQLDAELIKLAKYVFNLRKELLIKVTFYEMKNEDGYDCTTLYMGILIHHICFDGWSQNIFWKELQIFYDYFKKQAKNSSVDVSSYLTLNLPVLPVQYKDFTAWQRKYLSGTRLSSLSEFWKNKLDGFEMLNLIPDCQIRPSKYDYSGDDIKFELKEQTTTGLKQLAKNLNVSLFSLLLSAYTLMLSNYTNQQDIVIGTPVANRNQPELENLIGFFVNMLVLRIKQDPNDYAIDYIKKVSNEVINAQIHQEMPFERLVKELQIENDASRQPIVQVVFLIDNQFQAEGWPTANSSTQPDNPIEMADYLPNDTNLKTAKYDITTSIDETDICLKGHFNFATKIFHRSTIENMVHNFIHILSRFLELKSTCKILDIDCIDDTQKNQIQQWNNTAREFPELNTQTTIHKLFEEEAEKSSVKVAVVYEDVQLTYRELNEKANQLAHYLRSICDIHPDDLVALCLEKSELMIVSILGVWKSGAAYVPIDPAYPDERIEFIMQDTKAKIVMANKKYMKRFLSYEMIKIDIDSITAVVNSHKKINMPPMCSSANLAYIIYTSGTTGKPKSVLVEHGSVVSFTNAVICRYFGKDNSETLPQAILLVSNYVFDMSIEQLALSILNSNKLIIISNEFTIDETFYAYLNENQLTYMSLTPNQLQQMDIRKLKYLQVITVAGEPLTEIVFKKIRKQYAGKLINAYGITETTVYNVVYIYENEMKYNNSMGSPLSNTKGFVLNKSMQMLPMRAVGELYLTGDCVTRGYLNRPEMTAERFLPNPFQTDEEKKQRKNGRLYKTGDLVRWRFDGELEYLCRNDLQVKIRGLRIELGEIEAVLSSYQGVKQSVVIATDAKTVDGEERIRKYLVGYYVSDNEIYESDLKEYMETKLPDYMIPNRLMQLEKIPVTTSGKLDVKALPDIDFSVGENNYCAPRNELEAKLCAIWSDLLVVEKVGITDDFFRLGGDSIGSLQVVSRVRQDIGLCISVKDIFAFKTIEKLYDNKLKVEIFHLSDSGEILNATELGNSSKEYPLLPIQEYLLKEKCLSNNYFNQCVMIRIAGFDENRFKDCLAKLVAHHDVFRIRFKKDAEGKYCSSYQMNLNSNEINLVRVATSPSTDMTLETKWRDYLRKTIDIENGPMYMVGYSYDHGDNNSARVWIFVHDLIVDWISCRIISEDLQRLYAGNDLSSNSCYKQWSFAVNGYVSSIGKNEVMYWEKLLSANVNIFNGVLVDKQQTDNDTCETEIILTAEMIKILFNDCNKIYNTQVEHLLLTGLSYTLRDEITNLNENYVMFECSGRNFVNNLDMGRSVGMFKIIYPVLLQLADDDMRTSIVNVKEHVQQVPNKGIGFGAIIGNENNQVPWVSFNYLGLFENEDSEDGNKDAWHLLDAFCENTMDENTKELIKINAFIINKEMRLNIKTKMGIKRTVRFGKAFQFHIENIIKHAQLINRSYLTRSDVNYVIKDDDYLNRIQSEKEVNAIFMANSLQQGLLYHALKQSNVDDAYIVQFVFQYRTAIDQKLFKLAWEHAQKRFSCLRLRFDWQEELIQIIDKNQPLNWRFIDLTAEQDVSNQESKIKQIQEEDRNERFKLDVGNLFRVYFIQQNSDLFALIFTFHHIILDGWSLPILFDYIHQDYLNLIDDEHSPTPISSSNSSSVHDESYENAQIYLQEHSQENIDYWENEINKIEERCDFTGLLKQESKNKVVLNQYDHVKQQKESKLLIGDNLYRNLKKSCRNNGLTLSSMLQFAWHKVLNVYGNSNQTVTGTTVSGRDLPIDNIETSVGLFINTLPLIVNHNVDNSIIDAIKNIQDKMNEMINRSTAPSKY</sequence>
<dbReference type="GO" id="GO:0004312">
    <property type="term" value="F:fatty acid synthase activity"/>
    <property type="evidence" value="ECO:0007669"/>
    <property type="project" value="UniProtKB-EC"/>
</dbReference>
<dbReference type="InterPro" id="IPR023213">
    <property type="entry name" value="CAT-like_dom_sf"/>
</dbReference>
<dbReference type="EMBL" id="CAJOBI010000781">
    <property type="protein sequence ID" value="CAF3844720.1"/>
    <property type="molecule type" value="Genomic_DNA"/>
</dbReference>
<dbReference type="Gene3D" id="3.30.559.10">
    <property type="entry name" value="Chloramphenicol acetyltransferase-like domain"/>
    <property type="match status" value="3"/>
</dbReference>
<proteinExistence type="predicted"/>